<dbReference type="PANTHER" id="PTHR11733:SF224">
    <property type="entry name" value="NEPRILYSIN-2"/>
    <property type="match status" value="1"/>
</dbReference>
<dbReference type="InterPro" id="IPR024079">
    <property type="entry name" value="MetalloPept_cat_dom_sf"/>
</dbReference>
<reference evidence="11 12" key="1">
    <citation type="submission" date="2020-08" db="EMBL/GenBank/DDBJ databases">
        <title>Aphidius gifuensis genome sequencing and assembly.</title>
        <authorList>
            <person name="Du Z."/>
        </authorList>
    </citation>
    <scope>NUCLEOTIDE SEQUENCE [LARGE SCALE GENOMIC DNA]</scope>
    <source>
        <strain evidence="11">YNYX2018</strain>
        <tissue evidence="11">Adults</tissue>
    </source>
</reference>
<comment type="caution">
    <text evidence="11">The sequence shown here is derived from an EMBL/GenBank/DDBJ whole genome shotgun (WGS) entry which is preliminary data.</text>
</comment>
<comment type="subcellular location">
    <subcellularLocation>
        <location evidence="2">Cell membrane</location>
        <topology evidence="2">Single-pass type II membrane protein</topology>
    </subcellularLocation>
</comment>
<evidence type="ECO:0000313" key="11">
    <source>
        <dbReference type="EMBL" id="KAF7990854.1"/>
    </source>
</evidence>
<evidence type="ECO:0000313" key="12">
    <source>
        <dbReference type="Proteomes" id="UP000639338"/>
    </source>
</evidence>
<evidence type="ECO:0000256" key="1">
    <source>
        <dbReference type="ARBA" id="ARBA00001947"/>
    </source>
</evidence>
<dbReference type="PROSITE" id="PS51885">
    <property type="entry name" value="NEPRILYSIN"/>
    <property type="match status" value="1"/>
</dbReference>
<dbReference type="AlphaFoldDB" id="A0A835CNI4"/>
<dbReference type="Proteomes" id="UP000639338">
    <property type="component" value="Unassembled WGS sequence"/>
</dbReference>
<feature type="domain" description="Peptidase M13 N-terminal" evidence="10">
    <location>
        <begin position="8"/>
        <end position="355"/>
    </location>
</feature>
<keyword evidence="6" id="KW-0378">Hydrolase</keyword>
<keyword evidence="8" id="KW-0482">Metalloprotease</keyword>
<evidence type="ECO:0000256" key="2">
    <source>
        <dbReference type="ARBA" id="ARBA00004401"/>
    </source>
</evidence>
<dbReference type="GO" id="GO:0005886">
    <property type="term" value="C:plasma membrane"/>
    <property type="evidence" value="ECO:0007669"/>
    <property type="project" value="UniProtKB-SubCell"/>
</dbReference>
<dbReference type="InterPro" id="IPR042089">
    <property type="entry name" value="Peptidase_M13_dom_2"/>
</dbReference>
<dbReference type="InterPro" id="IPR018497">
    <property type="entry name" value="Peptidase_M13_C"/>
</dbReference>
<dbReference type="InterPro" id="IPR000718">
    <property type="entry name" value="Peptidase_M13"/>
</dbReference>
<feature type="domain" description="Peptidase M13 C-terminal" evidence="9">
    <location>
        <begin position="414"/>
        <end position="614"/>
    </location>
</feature>
<dbReference type="PANTHER" id="PTHR11733">
    <property type="entry name" value="ZINC METALLOPROTEASE FAMILY M13 NEPRILYSIN-RELATED"/>
    <property type="match status" value="1"/>
</dbReference>
<evidence type="ECO:0000256" key="6">
    <source>
        <dbReference type="ARBA" id="ARBA00022801"/>
    </source>
</evidence>
<evidence type="ECO:0000256" key="3">
    <source>
        <dbReference type="ARBA" id="ARBA00007357"/>
    </source>
</evidence>
<dbReference type="Gene3D" id="1.10.1380.10">
    <property type="entry name" value="Neutral endopeptidase , domain2"/>
    <property type="match status" value="1"/>
</dbReference>
<comment type="cofactor">
    <cofactor evidence="1">
        <name>Zn(2+)</name>
        <dbReference type="ChEBI" id="CHEBI:29105"/>
    </cofactor>
</comment>
<dbReference type="GO" id="GO:0016485">
    <property type="term" value="P:protein processing"/>
    <property type="evidence" value="ECO:0007669"/>
    <property type="project" value="TreeGrafter"/>
</dbReference>
<dbReference type="OrthoDB" id="6475849at2759"/>
<dbReference type="SUPFAM" id="SSF55486">
    <property type="entry name" value="Metalloproteases ('zincins'), catalytic domain"/>
    <property type="match status" value="1"/>
</dbReference>
<organism evidence="11 12">
    <name type="scientific">Aphidius gifuensis</name>
    <name type="common">Parasitoid wasp</name>
    <dbReference type="NCBI Taxonomy" id="684658"/>
    <lineage>
        <taxon>Eukaryota</taxon>
        <taxon>Metazoa</taxon>
        <taxon>Ecdysozoa</taxon>
        <taxon>Arthropoda</taxon>
        <taxon>Hexapoda</taxon>
        <taxon>Insecta</taxon>
        <taxon>Pterygota</taxon>
        <taxon>Neoptera</taxon>
        <taxon>Endopterygota</taxon>
        <taxon>Hymenoptera</taxon>
        <taxon>Apocrita</taxon>
        <taxon>Ichneumonoidea</taxon>
        <taxon>Braconidae</taxon>
        <taxon>Aphidiinae</taxon>
        <taxon>Aphidius</taxon>
    </lineage>
</organism>
<comment type="similarity">
    <text evidence="3">Belongs to the peptidase M13 family.</text>
</comment>
<evidence type="ECO:0000256" key="8">
    <source>
        <dbReference type="ARBA" id="ARBA00023049"/>
    </source>
</evidence>
<protein>
    <submittedName>
        <fullName evidence="11">Uncharacterized protein</fullName>
    </submittedName>
</protein>
<keyword evidence="4" id="KW-0645">Protease</keyword>
<dbReference type="Pfam" id="PF05649">
    <property type="entry name" value="Peptidase_M13_N"/>
    <property type="match status" value="1"/>
</dbReference>
<proteinExistence type="inferred from homology"/>
<sequence length="615" mass="71418">MGDPSVDPCDDFYQFACGGFLKSTNPYGLVGSLKYEELTKKYKQRLGIILKQKSSINEPKYLKLAKTLNRLCGSEDYSKILKSLESRGGWPVLTGSQWNESKIDLTKIYHYFFQITWSNGRIEVSPRPSRLSVEDFVQGRNNINVNNYYNEMIEIVERMGAAKNNIDYRDDVDKILDFEIELGRKRLSTEEKLYNRDTSYMTLNELTNGYLFFSNIQTRLSSLGFDQKSSSYIYILNYSYLKKFQRLLKSTGIKRTLANYIMLKDVKSMLKNNDNVIKRENCNDLVLSKLPHAVAAISVQNYNQFKLMKTRNDILNMTLRIKKKFFEIIKMTNWIDEETRNTVIEKFKSTTYLIGCIDELTNNSKINEFYKSLKLFNYDSFDDATAKINQFNVQYENITNGWIFFIKQMQKTPAAYHLSSNSIFVSCMILLSDYFDSKLPNHMNYASLGFAIGHEIVHGYDNTGRLYIRKNRYVDLWTPWSSRNFNDTSQCIIEQYSNYVATETGSRINGSIALGENIADLGGVRATYRAYKELSNTDSQLPNLPYTPKQLFWISFASMYCEKTYPYYPRDQVNISHAPGVFRIVNSLSNLPEFANDFRCQSGSKMNPFKKCSVW</sequence>
<dbReference type="Gene3D" id="3.40.390.10">
    <property type="entry name" value="Collagenase (Catalytic Domain)"/>
    <property type="match status" value="1"/>
</dbReference>
<keyword evidence="7" id="KW-0862">Zinc</keyword>
<evidence type="ECO:0000256" key="7">
    <source>
        <dbReference type="ARBA" id="ARBA00022833"/>
    </source>
</evidence>
<evidence type="ECO:0000256" key="4">
    <source>
        <dbReference type="ARBA" id="ARBA00022670"/>
    </source>
</evidence>
<dbReference type="GO" id="GO:0004222">
    <property type="term" value="F:metalloendopeptidase activity"/>
    <property type="evidence" value="ECO:0007669"/>
    <property type="project" value="InterPro"/>
</dbReference>
<keyword evidence="5" id="KW-0479">Metal-binding</keyword>
<evidence type="ECO:0000259" key="9">
    <source>
        <dbReference type="Pfam" id="PF01431"/>
    </source>
</evidence>
<accession>A0A835CNI4</accession>
<keyword evidence="12" id="KW-1185">Reference proteome</keyword>
<name>A0A835CNI4_APHGI</name>
<evidence type="ECO:0000256" key="5">
    <source>
        <dbReference type="ARBA" id="ARBA00022723"/>
    </source>
</evidence>
<dbReference type="CDD" id="cd08662">
    <property type="entry name" value="M13"/>
    <property type="match status" value="1"/>
</dbReference>
<evidence type="ECO:0000259" key="10">
    <source>
        <dbReference type="Pfam" id="PF05649"/>
    </source>
</evidence>
<dbReference type="PRINTS" id="PR00786">
    <property type="entry name" value="NEPRILYSIN"/>
</dbReference>
<dbReference type="GO" id="GO:0046872">
    <property type="term" value="F:metal ion binding"/>
    <property type="evidence" value="ECO:0007669"/>
    <property type="project" value="UniProtKB-KW"/>
</dbReference>
<dbReference type="EMBL" id="JACMRX010000004">
    <property type="protein sequence ID" value="KAF7990854.1"/>
    <property type="molecule type" value="Genomic_DNA"/>
</dbReference>
<gene>
    <name evidence="11" type="ORF">HCN44_000659</name>
</gene>
<dbReference type="InterPro" id="IPR008753">
    <property type="entry name" value="Peptidase_M13_N"/>
</dbReference>
<dbReference type="Pfam" id="PF01431">
    <property type="entry name" value="Peptidase_M13"/>
    <property type="match status" value="1"/>
</dbReference>